<evidence type="ECO:0000313" key="2">
    <source>
        <dbReference type="Proteomes" id="UP000244174"/>
    </source>
</evidence>
<dbReference type="EMBL" id="QBKQ01000001">
    <property type="protein sequence ID" value="PTX44590.1"/>
    <property type="molecule type" value="Genomic_DNA"/>
</dbReference>
<comment type="caution">
    <text evidence="1">The sequence shown here is derived from an EMBL/GenBank/DDBJ whole genome shotgun (WGS) entry which is preliminary data.</text>
</comment>
<dbReference type="RefSeq" id="WP_108170537.1">
    <property type="nucleotide sequence ID" value="NZ_QBKQ01000001.1"/>
</dbReference>
<dbReference type="Proteomes" id="UP000244174">
    <property type="component" value="Unassembled WGS sequence"/>
</dbReference>
<proteinExistence type="predicted"/>
<reference evidence="1 2" key="1">
    <citation type="submission" date="2018-04" db="EMBL/GenBank/DDBJ databases">
        <title>Genomic Encyclopedia of Archaeal and Bacterial Type Strains, Phase II (KMG-II): from individual species to whole genera.</title>
        <authorList>
            <person name="Goeker M."/>
        </authorList>
    </citation>
    <scope>NUCLEOTIDE SEQUENCE [LARGE SCALE GENOMIC DNA]</scope>
    <source>
        <strain evidence="1 2">DSM 23082</strain>
    </source>
</reference>
<protein>
    <submittedName>
        <fullName evidence="1">Biopolymer transport protein ExbD</fullName>
    </submittedName>
</protein>
<dbReference type="AlphaFoldDB" id="A0A2T6ALA6"/>
<accession>A0A2T6ALA6</accession>
<dbReference type="OrthoDB" id="1453411at2"/>
<evidence type="ECO:0000313" key="1">
    <source>
        <dbReference type="EMBL" id="PTX44590.1"/>
    </source>
</evidence>
<gene>
    <name evidence="1" type="ORF">C8P64_0571</name>
</gene>
<organism evidence="1 2">
    <name type="scientific">Christiangramia gaetbulicola</name>
    <dbReference type="NCBI Taxonomy" id="703340"/>
    <lineage>
        <taxon>Bacteria</taxon>
        <taxon>Pseudomonadati</taxon>
        <taxon>Bacteroidota</taxon>
        <taxon>Flavobacteriia</taxon>
        <taxon>Flavobacteriales</taxon>
        <taxon>Flavobacteriaceae</taxon>
        <taxon>Christiangramia</taxon>
    </lineage>
</organism>
<keyword evidence="2" id="KW-1185">Reference proteome</keyword>
<name>A0A2T6ALA6_9FLAO</name>
<sequence>MNYILILLSFFVSNSPFQQEPEEIFTVDVYINADRQVYLEDKLIKANEVKKEMSDYASRKKAFLEDSVLYRIYADQNLEMGFIMDINNQLISAFHPANTRTKRFLLYSEELDVNSTNWQHQIQKMDLKAIEN</sequence>